<sequence length="357" mass="42180">MLSIVLTYRNRNLTIVKKCLDSLKNQTNSKFSLYLINYGSSEKYTLELEILIKSYSFVKYISVSTHLQLWNKSRAINIALKKCDTPYFLMGDIDLIYHPEMVEKCIRLIKKYDSVYFKYAYLNQRESSKSGSFFDFQPSFYGNSEVTGTTLYQTEILKEINGYDEFYHGWGAEDTDVHLRLKNAGYSVYFYKAEILVKHQWHPKDYRSKKSTYPFHTMLERTNHQYMLQNDRMKTVKANLNFNWGKMPSEKNILALKESFEKLEISSEISQIDAFLTGVLPQLKYGLEINIVENKQSSSIKNRFKKILGKKHIETYDMAYINNRVLEEIIKCHRLASYTYDIDWNRRVIHLKIIPDA</sequence>
<feature type="domain" description="Glycosyltransferase 2-like" evidence="2">
    <location>
        <begin position="3"/>
        <end position="119"/>
    </location>
</feature>
<dbReference type="PANTHER" id="PTHR43685">
    <property type="entry name" value="GLYCOSYLTRANSFERASE"/>
    <property type="match status" value="1"/>
</dbReference>
<dbReference type="PANTHER" id="PTHR43685:SF2">
    <property type="entry name" value="GLYCOSYLTRANSFERASE 2-LIKE DOMAIN-CONTAINING PROTEIN"/>
    <property type="match status" value="1"/>
</dbReference>
<reference evidence="4 5" key="1">
    <citation type="journal article" date="2010" name="BMC Genomics">
        <title>The complete genome of Zunongwangia profunda SM-A87 reveals its adaptation to the deep-sea environment and ecological role in sedimentary organic nitrogen degradation.</title>
        <authorList>
            <person name="Qin Q.L."/>
            <person name="Zhang X.Y."/>
            <person name="Wang X.M."/>
            <person name="Liu G.M."/>
            <person name="Chen X.L."/>
            <person name="Xie B.B."/>
            <person name="Dang H.Y."/>
            <person name="Zhou B.C."/>
            <person name="Yu J."/>
            <person name="Zhang Y.Z."/>
        </authorList>
    </citation>
    <scope>NUCLEOTIDE SEQUENCE [LARGE SCALE GENOMIC DNA]</scope>
    <source>
        <strain evidence="5">DSM 18752 / CCTCC AB 206139 / SM-A87</strain>
    </source>
</reference>
<dbReference type="GO" id="GO:0016740">
    <property type="term" value="F:transferase activity"/>
    <property type="evidence" value="ECO:0007669"/>
    <property type="project" value="UniProtKB-KW"/>
</dbReference>
<dbReference type="STRING" id="655815.ZPR_1104"/>
<dbReference type="SUPFAM" id="SSF53448">
    <property type="entry name" value="Nucleotide-diphospho-sugar transferases"/>
    <property type="match status" value="1"/>
</dbReference>
<dbReference type="eggNOG" id="COG1216">
    <property type="taxonomic scope" value="Bacteria"/>
</dbReference>
<name>D5BIJ7_ZUNPS</name>
<organism evidence="4 5">
    <name type="scientific">Zunongwangia profunda (strain DSM 18752 / CCTCC AB 206139 / SM-A87)</name>
    <name type="common">Wangia profunda</name>
    <dbReference type="NCBI Taxonomy" id="655815"/>
    <lineage>
        <taxon>Bacteria</taxon>
        <taxon>Pseudomonadati</taxon>
        <taxon>Bacteroidota</taxon>
        <taxon>Flavobacteriia</taxon>
        <taxon>Flavobacteriales</taxon>
        <taxon>Flavobacteriaceae</taxon>
        <taxon>Zunongwangia</taxon>
    </lineage>
</organism>
<dbReference type="Gene3D" id="3.90.550.10">
    <property type="entry name" value="Spore Coat Polysaccharide Biosynthesis Protein SpsA, Chain A"/>
    <property type="match status" value="1"/>
</dbReference>
<gene>
    <name evidence="4" type="ordered locus">ZPR_1104</name>
</gene>
<dbReference type="Pfam" id="PF00535">
    <property type="entry name" value="Glycos_transf_2"/>
    <property type="match status" value="1"/>
</dbReference>
<keyword evidence="5" id="KW-1185">Reference proteome</keyword>
<feature type="domain" description="Galactosyltransferase C-terminal" evidence="3">
    <location>
        <begin position="136"/>
        <end position="194"/>
    </location>
</feature>
<dbReference type="InterPro" id="IPR050834">
    <property type="entry name" value="Glycosyltransf_2"/>
</dbReference>
<dbReference type="EMBL" id="CP001650">
    <property type="protein sequence ID" value="ADF51449.1"/>
    <property type="molecule type" value="Genomic_DNA"/>
</dbReference>
<evidence type="ECO:0000313" key="5">
    <source>
        <dbReference type="Proteomes" id="UP000001654"/>
    </source>
</evidence>
<evidence type="ECO:0000313" key="4">
    <source>
        <dbReference type="EMBL" id="ADF51449.1"/>
    </source>
</evidence>
<dbReference type="AlphaFoldDB" id="D5BIJ7"/>
<evidence type="ECO:0000259" key="2">
    <source>
        <dbReference type="Pfam" id="PF00535"/>
    </source>
</evidence>
<protein>
    <submittedName>
        <fullName evidence="4">Glycosyl transferase family 2</fullName>
    </submittedName>
</protein>
<dbReference type="KEGG" id="zpr:ZPR_1104"/>
<dbReference type="InterPro" id="IPR029044">
    <property type="entry name" value="Nucleotide-diphossugar_trans"/>
</dbReference>
<dbReference type="InterPro" id="IPR027791">
    <property type="entry name" value="Galactosyl_T_C"/>
</dbReference>
<dbReference type="RefSeq" id="WP_013070601.1">
    <property type="nucleotide sequence ID" value="NC_014041.1"/>
</dbReference>
<evidence type="ECO:0000259" key="3">
    <source>
        <dbReference type="Pfam" id="PF02709"/>
    </source>
</evidence>
<dbReference type="InterPro" id="IPR001173">
    <property type="entry name" value="Glyco_trans_2-like"/>
</dbReference>
<dbReference type="OrthoDB" id="6717394at2"/>
<proteinExistence type="predicted"/>
<keyword evidence="1 4" id="KW-0808">Transferase</keyword>
<dbReference type="Pfam" id="PF02709">
    <property type="entry name" value="Glyco_transf_7C"/>
    <property type="match status" value="1"/>
</dbReference>
<dbReference type="HOGENOM" id="CLU_065775_0_0_10"/>
<evidence type="ECO:0000256" key="1">
    <source>
        <dbReference type="ARBA" id="ARBA00022679"/>
    </source>
</evidence>
<accession>D5BIJ7</accession>
<dbReference type="Proteomes" id="UP000001654">
    <property type="component" value="Chromosome"/>
</dbReference>